<keyword evidence="3" id="KW-1185">Reference proteome</keyword>
<protein>
    <submittedName>
        <fullName evidence="2">Uncharacterized protein</fullName>
    </submittedName>
</protein>
<accession>L0A8M4</accession>
<evidence type="ECO:0000313" key="2">
    <source>
        <dbReference type="EMBL" id="AFZ69769.1"/>
    </source>
</evidence>
<evidence type="ECO:0000256" key="1">
    <source>
        <dbReference type="SAM" id="MobiDB-lite"/>
    </source>
</evidence>
<sequence length="75" mass="8337">MTLTPAQRGQRGGQRSVKRHGHIHMESIGRQGFHTTVERDYAADVRAYMAALRKRQGNGVQLQNDPRLLCPVAAA</sequence>
<dbReference type="EMBL" id="CP003384">
    <property type="protein sequence ID" value="AFZ69769.1"/>
    <property type="molecule type" value="Genomic_DNA"/>
</dbReference>
<dbReference type="KEGG" id="dpd:Deipe_4441"/>
<dbReference type="HOGENOM" id="CLU_2665050_0_0_0"/>
<dbReference type="OrthoDB" id="73649at2"/>
<dbReference type="RefSeq" id="WP_015231668.1">
    <property type="nucleotide sequence ID" value="NC_019790.1"/>
</dbReference>
<name>L0A8M4_DEIPD</name>
<geneLocation type="plasmid" evidence="2 3">
    <name>pDEIPE02</name>
</geneLocation>
<feature type="region of interest" description="Disordered" evidence="1">
    <location>
        <begin position="1"/>
        <end position="31"/>
    </location>
</feature>
<reference evidence="3" key="1">
    <citation type="submission" date="2012-03" db="EMBL/GenBank/DDBJ databases">
        <title>Complete sequence of plasmid 2 of Deinococcus peraridilitoris DSM 19664.</title>
        <authorList>
            <person name="Lucas S."/>
            <person name="Copeland A."/>
            <person name="Lapidus A."/>
            <person name="Glavina del Rio T."/>
            <person name="Dalin E."/>
            <person name="Tice H."/>
            <person name="Bruce D."/>
            <person name="Goodwin L."/>
            <person name="Pitluck S."/>
            <person name="Peters L."/>
            <person name="Mikhailova N."/>
            <person name="Lu M."/>
            <person name="Kyrpides N."/>
            <person name="Mavromatis K."/>
            <person name="Ivanova N."/>
            <person name="Brettin T."/>
            <person name="Detter J.C."/>
            <person name="Han C."/>
            <person name="Larimer F."/>
            <person name="Land M."/>
            <person name="Hauser L."/>
            <person name="Markowitz V."/>
            <person name="Cheng J.-F."/>
            <person name="Hugenholtz P."/>
            <person name="Woyke T."/>
            <person name="Wu D."/>
            <person name="Pukall R."/>
            <person name="Steenblock K."/>
            <person name="Brambilla E."/>
            <person name="Klenk H.-P."/>
            <person name="Eisen J.A."/>
        </authorList>
    </citation>
    <scope>NUCLEOTIDE SEQUENCE [LARGE SCALE GENOMIC DNA]</scope>
    <source>
        <strain evidence="3">DSM 19664 / LMG 22246 / CIP 109416 / KR-200</strain>
        <plasmid evidence="3">Plasmid pDEIPE02</plasmid>
    </source>
</reference>
<organism evidence="2 3">
    <name type="scientific">Deinococcus peraridilitoris (strain DSM 19664 / LMG 22246 / CIP 109416 / KR-200)</name>
    <dbReference type="NCBI Taxonomy" id="937777"/>
    <lineage>
        <taxon>Bacteria</taxon>
        <taxon>Thermotogati</taxon>
        <taxon>Deinococcota</taxon>
        <taxon>Deinococci</taxon>
        <taxon>Deinococcales</taxon>
        <taxon>Deinococcaceae</taxon>
        <taxon>Deinococcus</taxon>
    </lineage>
</organism>
<evidence type="ECO:0000313" key="3">
    <source>
        <dbReference type="Proteomes" id="UP000010467"/>
    </source>
</evidence>
<dbReference type="AlphaFoldDB" id="L0A8M4"/>
<dbReference type="Proteomes" id="UP000010467">
    <property type="component" value="Plasmid pDEIPE02"/>
</dbReference>
<gene>
    <name evidence="2" type="ordered locus">Deipe_4441</name>
</gene>
<keyword evidence="2" id="KW-0614">Plasmid</keyword>
<dbReference type="PATRIC" id="fig|937777.3.peg.4477"/>
<proteinExistence type="predicted"/>